<feature type="domain" description="Calcineurin-like phosphoesterase" evidence="1">
    <location>
        <begin position="2"/>
        <end position="258"/>
    </location>
</feature>
<dbReference type="InterPro" id="IPR027417">
    <property type="entry name" value="P-loop_NTPase"/>
</dbReference>
<feature type="domain" description="STAND NTPase 4 small alpha/beta" evidence="2">
    <location>
        <begin position="657"/>
        <end position="714"/>
    </location>
</feature>
<reference evidence="4" key="1">
    <citation type="submission" date="2016-10" db="EMBL/GenBank/DDBJ databases">
        <authorList>
            <person name="Varghese N."/>
            <person name="Submissions S."/>
        </authorList>
    </citation>
    <scope>NUCLEOTIDE SEQUENCE [LARGE SCALE GENOMIC DNA]</scope>
    <source>
        <strain evidence="4">DSM 19326</strain>
    </source>
</reference>
<evidence type="ECO:0000259" key="2">
    <source>
        <dbReference type="Pfam" id="PF24406"/>
    </source>
</evidence>
<keyword evidence="4" id="KW-1185">Reference proteome</keyword>
<dbReference type="InterPro" id="IPR004843">
    <property type="entry name" value="Calcineurin-like_PHP"/>
</dbReference>
<accession>A0A1H6HT64</accession>
<dbReference type="Gene3D" id="3.60.21.10">
    <property type="match status" value="1"/>
</dbReference>
<dbReference type="Pfam" id="PF00149">
    <property type="entry name" value="Metallophos"/>
    <property type="match status" value="1"/>
</dbReference>
<protein>
    <submittedName>
        <fullName evidence="3">Calcineurin-like phosphoesterase</fullName>
    </submittedName>
</protein>
<dbReference type="STRING" id="420404.SAMN05421793_10296"/>
<proteinExistence type="predicted"/>
<gene>
    <name evidence="3" type="ORF">SAMN05421793_10296</name>
</gene>
<sequence length="1053" mass="124228">MIRILHLTDFHLNKRTLKDWNDFYKKAFFEKLDDLQKEKTIDLVAFTGDLIDKGGIDFKTEGDTLSPATKGFNIFQKEIIEEILKKLNLEIDRFIICPGNHDINRFADDEFDENGMKATLTSTEKVIDFIDKSNENESFKRIERIKEYKNFESELYKDVSLNKIHSMFKFSLVREINGIKVGISSLNSSWRCYGDDDFQNILLGETQLNDNLKFIQDCEVKIALIHHQLDWLCSFEKKTIKSHIQKDYDLILSGHVHEHQSDMSTGFTGSCFQNVSPSGLNQIRSDDGTFVNGFTVIDYNDSITCHYLKYNHEDKTFVNNEKIGTNGKKTFHKPKEESNDDLRIYRKAIKNIREIYYPEMNDHFIKGKNEVCEKSVKNSFIFPPIDKGATYSGEDKENLTLQYIINSPDHTLFLGPQESGKRSLLYRIIVELVDDYEIYNKVPVFIDFKEVKNKEFITIVREYTLLTNAEIERLLNNGKFVFLVDNLDYHESKNYIHQINRFHKLNSDYPLNRIIASYEHENIEILPTELIQHSKIAFSYQYIRGLRTKEIKLIMKQWLSEDDSTQQDSNLEKLVNTFTSYHLPNNALSIHLYLWSVENSDRKPINQAVLMEIYVELILEKIKEENIYTSNFDFTNKIQLISMIAEKIIKKENGESFLKYNEFYDIIYEYLKNKVGFSFDVNVIINYLLERKIFIKNKNNEIMFSHLCFIHFFAAKRMQDNSSFKKYILDEERYFNYPKEIDYYTGLVRSDLETFNLIYSRFKKVFEPMDFILKEVNPDEYFNISFAKDKKAEEIEPISRNVEIAKIKDSRPAEAEIEKQYDEQLERISKITGEIKGKSSIDFDRMMLIMCNVLKNSEGIEDLQLKKDAYNDIIKHNITYSILYTQVLIRYIIENKKLPPSVPQNVSLEYLLKNIPFHMQYSLNTHLGTKKLDMVVLNKIKRDSVGESFSNSDVEKFLSVALYSDIYGNDFDKYLRKFIKSVDTVPTQNYLLFKLTEYLYRRSKPDSDNEIMYLDLISDLYIRSQKLPKRLKESIIKDYKEKKKKFAKFIGLN</sequence>
<dbReference type="PANTHER" id="PTHR31302:SF0">
    <property type="entry name" value="TRANSMEMBRANE PROTEIN WITH METALLOPHOSPHOESTERASE DOMAIN"/>
    <property type="match status" value="1"/>
</dbReference>
<dbReference type="Proteomes" id="UP000198555">
    <property type="component" value="Unassembled WGS sequence"/>
</dbReference>
<dbReference type="Pfam" id="PF24406">
    <property type="entry name" value="nSTAND_NTPase4"/>
    <property type="match status" value="1"/>
</dbReference>
<dbReference type="RefSeq" id="WP_089767876.1">
    <property type="nucleotide sequence ID" value="NZ_FNWX01000002.1"/>
</dbReference>
<dbReference type="EMBL" id="FNWX01000002">
    <property type="protein sequence ID" value="SEH39215.1"/>
    <property type="molecule type" value="Genomic_DNA"/>
</dbReference>
<dbReference type="InterPro" id="IPR029052">
    <property type="entry name" value="Metallo-depent_PP-like"/>
</dbReference>
<dbReference type="SUPFAM" id="SSF52540">
    <property type="entry name" value="P-loop containing nucleoside triphosphate hydrolases"/>
    <property type="match status" value="1"/>
</dbReference>
<dbReference type="GO" id="GO:0016787">
    <property type="term" value="F:hydrolase activity"/>
    <property type="evidence" value="ECO:0007669"/>
    <property type="project" value="InterPro"/>
</dbReference>
<evidence type="ECO:0000313" key="3">
    <source>
        <dbReference type="EMBL" id="SEH39215.1"/>
    </source>
</evidence>
<dbReference type="PANTHER" id="PTHR31302">
    <property type="entry name" value="TRANSMEMBRANE PROTEIN WITH METALLOPHOSPHOESTERASE DOMAIN-RELATED"/>
    <property type="match status" value="1"/>
</dbReference>
<evidence type="ECO:0000259" key="1">
    <source>
        <dbReference type="Pfam" id="PF00149"/>
    </source>
</evidence>
<dbReference type="SUPFAM" id="SSF56300">
    <property type="entry name" value="Metallo-dependent phosphatases"/>
    <property type="match status" value="1"/>
</dbReference>
<organism evidence="3 4">
    <name type="scientific">Epilithonimonas hominis</name>
    <dbReference type="NCBI Taxonomy" id="420404"/>
    <lineage>
        <taxon>Bacteria</taxon>
        <taxon>Pseudomonadati</taxon>
        <taxon>Bacteroidota</taxon>
        <taxon>Flavobacteriia</taxon>
        <taxon>Flavobacteriales</taxon>
        <taxon>Weeksellaceae</taxon>
        <taxon>Chryseobacterium group</taxon>
        <taxon>Epilithonimonas</taxon>
    </lineage>
</organism>
<dbReference type="AlphaFoldDB" id="A0A1H6HT64"/>
<evidence type="ECO:0000313" key="4">
    <source>
        <dbReference type="Proteomes" id="UP000198555"/>
    </source>
</evidence>
<dbReference type="InterPro" id="IPR057123">
    <property type="entry name" value="STAND_NTPase4_dom"/>
</dbReference>
<name>A0A1H6HT64_9FLAO</name>
<dbReference type="InterPro" id="IPR051158">
    <property type="entry name" value="Metallophosphoesterase_sf"/>
</dbReference>